<feature type="transmembrane region" description="Helical" evidence="2">
    <location>
        <begin position="153"/>
        <end position="173"/>
    </location>
</feature>
<dbReference type="PANTHER" id="PTHR15887:SF1">
    <property type="entry name" value="TRANSMEMBRANE PROTEIN 69"/>
    <property type="match status" value="1"/>
</dbReference>
<reference evidence="3 4" key="1">
    <citation type="submission" date="2019-03" db="EMBL/GenBank/DDBJ databases">
        <title>Jiella endophytica sp. nov., a novel endophytic bacterium isolated from root of Ficus microcarpa Linn. f.</title>
        <authorList>
            <person name="Tuo L."/>
        </authorList>
    </citation>
    <scope>NUCLEOTIDE SEQUENCE [LARGE SCALE GENOMIC DNA]</scope>
    <source>
        <strain evidence="3 4">CBS5Q-3</strain>
    </source>
</reference>
<evidence type="ECO:0000256" key="2">
    <source>
        <dbReference type="SAM" id="Phobius"/>
    </source>
</evidence>
<keyword evidence="2" id="KW-0812">Transmembrane</keyword>
<protein>
    <submittedName>
        <fullName evidence="3">DUF3429 domain-containing protein</fullName>
    </submittedName>
</protein>
<evidence type="ECO:0000313" key="4">
    <source>
        <dbReference type="Proteomes" id="UP000298179"/>
    </source>
</evidence>
<keyword evidence="4" id="KW-1185">Reference proteome</keyword>
<gene>
    <name evidence="3" type="ORF">E3C22_01320</name>
</gene>
<dbReference type="Proteomes" id="UP000298179">
    <property type="component" value="Unassembled WGS sequence"/>
</dbReference>
<keyword evidence="2" id="KW-0472">Membrane</keyword>
<organism evidence="3 4">
    <name type="scientific">Jiella endophytica</name>
    <dbReference type="NCBI Taxonomy" id="2558362"/>
    <lineage>
        <taxon>Bacteria</taxon>
        <taxon>Pseudomonadati</taxon>
        <taxon>Pseudomonadota</taxon>
        <taxon>Alphaproteobacteria</taxon>
        <taxon>Hyphomicrobiales</taxon>
        <taxon>Aurantimonadaceae</taxon>
        <taxon>Jiella</taxon>
    </lineage>
</organism>
<dbReference type="InterPro" id="IPR021836">
    <property type="entry name" value="DUF3429"/>
</dbReference>
<evidence type="ECO:0000313" key="3">
    <source>
        <dbReference type="EMBL" id="TFF27149.1"/>
    </source>
</evidence>
<feature type="transmembrane region" description="Helical" evidence="2">
    <location>
        <begin position="35"/>
        <end position="57"/>
    </location>
</feature>
<accession>A0A4Y8RS50</accession>
<name>A0A4Y8RS50_9HYPH</name>
<feature type="compositionally biased region" description="Basic and acidic residues" evidence="1">
    <location>
        <begin position="1"/>
        <end position="18"/>
    </location>
</feature>
<feature type="transmembrane region" description="Helical" evidence="2">
    <location>
        <begin position="121"/>
        <end position="141"/>
    </location>
</feature>
<dbReference type="EMBL" id="SOZD01000001">
    <property type="protein sequence ID" value="TFF27149.1"/>
    <property type="molecule type" value="Genomic_DNA"/>
</dbReference>
<proteinExistence type="predicted"/>
<keyword evidence="2" id="KW-1133">Transmembrane helix</keyword>
<dbReference type="OrthoDB" id="5297436at2"/>
<comment type="caution">
    <text evidence="3">The sequence shown here is derived from an EMBL/GenBank/DDBJ whole genome shotgun (WGS) entry which is preliminary data.</text>
</comment>
<dbReference type="Pfam" id="PF11911">
    <property type="entry name" value="DUF3429"/>
    <property type="match status" value="1"/>
</dbReference>
<feature type="transmembrane region" description="Helical" evidence="2">
    <location>
        <begin position="63"/>
        <end position="85"/>
    </location>
</feature>
<sequence length="174" mass="18475">MLHRMSTIEDDTRREVTDAGRPAARSAAPHDHARTAWGLALAGLVPFVVMAALFAYAGRDFIAFPQLILAFTGYSATILAFLGGIRWGYCLAPGHQAIGTLAVSVLPSLLGWALLFVPSPFVFAGFAAGFVLTGIWDAIAARNGALPAWFGRLRLVLSAAVTLCQIVAFVSTWG</sequence>
<dbReference type="PANTHER" id="PTHR15887">
    <property type="entry name" value="TRANSMEMBRANE PROTEIN 69"/>
    <property type="match status" value="1"/>
</dbReference>
<feature type="region of interest" description="Disordered" evidence="1">
    <location>
        <begin position="1"/>
        <end position="27"/>
    </location>
</feature>
<feature type="transmembrane region" description="Helical" evidence="2">
    <location>
        <begin position="97"/>
        <end position="115"/>
    </location>
</feature>
<dbReference type="AlphaFoldDB" id="A0A4Y8RS50"/>
<evidence type="ECO:0000256" key="1">
    <source>
        <dbReference type="SAM" id="MobiDB-lite"/>
    </source>
</evidence>